<evidence type="ECO:0000313" key="1">
    <source>
        <dbReference type="EMBL" id="RIB22825.1"/>
    </source>
</evidence>
<dbReference type="AlphaFoldDB" id="A0A397VK10"/>
<sequence length="201" mass="23130">MQGSFNCGDFVKYYSKSGTIEVGYIRSFVIVDKKIATRIQRLFSYKQDLSYLYSKQCASHSSQELYLVEESEPTFIDPSSLICCLNVWLQDQPVLVSVNFLSTKYYIITMAVLFGGKLRDFIKGFIEEVQQLEQGFIMNVNSVNHWISDRLAMVMADLPQGKDIASVLHHNANFRCCSCRASKNELTDIAFDVYFNRQYIK</sequence>
<organism evidence="1 2">
    <name type="scientific">Gigaspora rosea</name>
    <dbReference type="NCBI Taxonomy" id="44941"/>
    <lineage>
        <taxon>Eukaryota</taxon>
        <taxon>Fungi</taxon>
        <taxon>Fungi incertae sedis</taxon>
        <taxon>Mucoromycota</taxon>
        <taxon>Glomeromycotina</taxon>
        <taxon>Glomeromycetes</taxon>
        <taxon>Diversisporales</taxon>
        <taxon>Gigasporaceae</taxon>
        <taxon>Gigaspora</taxon>
    </lineage>
</organism>
<keyword evidence="2" id="KW-1185">Reference proteome</keyword>
<dbReference type="OrthoDB" id="2351769at2759"/>
<name>A0A397VK10_9GLOM</name>
<comment type="caution">
    <text evidence="1">The sequence shown here is derived from an EMBL/GenBank/DDBJ whole genome shotgun (WGS) entry which is preliminary data.</text>
</comment>
<gene>
    <name evidence="1" type="ORF">C2G38_2172960</name>
</gene>
<dbReference type="STRING" id="44941.A0A397VK10"/>
<dbReference type="EMBL" id="QKWP01000291">
    <property type="protein sequence ID" value="RIB22825.1"/>
    <property type="molecule type" value="Genomic_DNA"/>
</dbReference>
<accession>A0A397VK10</accession>
<reference evidence="1 2" key="1">
    <citation type="submission" date="2018-06" db="EMBL/GenBank/DDBJ databases">
        <title>Comparative genomics reveals the genomic features of Rhizophagus irregularis, R. cerebriforme, R. diaphanum and Gigaspora rosea, and their symbiotic lifestyle signature.</title>
        <authorList>
            <person name="Morin E."/>
            <person name="San Clemente H."/>
            <person name="Chen E.C.H."/>
            <person name="De La Providencia I."/>
            <person name="Hainaut M."/>
            <person name="Kuo A."/>
            <person name="Kohler A."/>
            <person name="Murat C."/>
            <person name="Tang N."/>
            <person name="Roy S."/>
            <person name="Loubradou J."/>
            <person name="Henrissat B."/>
            <person name="Grigoriev I.V."/>
            <person name="Corradi N."/>
            <person name="Roux C."/>
            <person name="Martin F.M."/>
        </authorList>
    </citation>
    <scope>NUCLEOTIDE SEQUENCE [LARGE SCALE GENOMIC DNA]</scope>
    <source>
        <strain evidence="1 2">DAOM 194757</strain>
    </source>
</reference>
<evidence type="ECO:0000313" key="2">
    <source>
        <dbReference type="Proteomes" id="UP000266673"/>
    </source>
</evidence>
<proteinExistence type="predicted"/>
<protein>
    <submittedName>
        <fullName evidence="1">Uncharacterized protein</fullName>
    </submittedName>
</protein>
<dbReference type="Proteomes" id="UP000266673">
    <property type="component" value="Unassembled WGS sequence"/>
</dbReference>